<dbReference type="PANTHER" id="PTHR34985">
    <property type="entry name" value="SLR0554 PROTEIN"/>
    <property type="match status" value="1"/>
</dbReference>
<evidence type="ECO:0000313" key="6">
    <source>
        <dbReference type="Proteomes" id="UP000242351"/>
    </source>
</evidence>
<dbReference type="Pfam" id="PF05272">
    <property type="entry name" value="VapE-like_dom"/>
    <property type="match status" value="1"/>
</dbReference>
<evidence type="ECO:0000259" key="3">
    <source>
        <dbReference type="Pfam" id="PF08707"/>
    </source>
</evidence>
<protein>
    <recommendedName>
        <fullName evidence="7">Primase C-terminal 2 domain-containing protein</fullName>
    </recommendedName>
</protein>
<evidence type="ECO:0000313" key="5">
    <source>
        <dbReference type="EMBL" id="PJI33569.1"/>
    </source>
</evidence>
<accession>A0A2H9UPD3</accession>
<proteinExistence type="predicted"/>
<dbReference type="EMBL" id="PGOZ01000002">
    <property type="protein sequence ID" value="PJI33569.1"/>
    <property type="molecule type" value="Genomic_DNA"/>
</dbReference>
<evidence type="ECO:0000259" key="4">
    <source>
        <dbReference type="Pfam" id="PF16793"/>
    </source>
</evidence>
<feature type="domain" description="Primase C-terminal 2" evidence="3">
    <location>
        <begin position="269"/>
        <end position="338"/>
    </location>
</feature>
<sequence>MNSLSSAKAEGTLYFSNSHMNSVNVELAEKLLDTLALNGKFTFCAIDDNKDRINWKKVESRNPKVGAEIHTMHGTLSAHLEKLKDLNQNGFGIFVTVNETDLKGRESKNITGIRAFFADFDEPDATRIEYLKSLTLVPTLIVETSPNKHHAYWVVRDASLDDFKKYEPMLVESFLDKGIDKGIKDLPRVLRLPGFYHLKQDSKKGIECSPFLTSIQYVGTAYSFSEFAAFVDCLSKGKNVKAAKTKLELVSDFDVLDSLNDEQITDLASALEHLKIPDLVDDYSSWLEIGMALKESGVSVAFDLWDAWSQASIKYDADITSAKWESFKRKGGKGETVRSYKSILALAQKNGWANPRKGMVPQELPWIDTFKNGSPKATIQNFKVLLDSLGISCRYNEIKKDIEVIIPNTNFSPANKKSADFAFIESECKRLGLNIALNSQRSYLVVISENNRYNPIREWILSKDWDGTDRLTKFFGTLVSTEDKFLADGRNFYHELTYRWMLSAVHAVFNPRGIAAQGVLVLQGKQGIGKSTWFERLVDTSSFELAELVKKDAILDPSNKDIVSQTINKWIVELGEIGSTFRKSDLDNLKAFITRNNDEFRKAYASAESCYPRMTVFGASVNDTLFLRDKTGNRRFWTIPCQNIDALHSFDMQQVWAQLNDLRLKGESFVPDAETYAMLNAENELYVEEDHIEEKLATSLNWEAPISLWEFLPIIKVLESIGIRNISNSEKLKATSYIKKRNGNRSKRSSSTNLNLTPPLLSSEEDFVTNS</sequence>
<dbReference type="GO" id="GO:0016817">
    <property type="term" value="F:hydrolase activity, acting on acid anhydrides"/>
    <property type="evidence" value="ECO:0007669"/>
    <property type="project" value="InterPro"/>
</dbReference>
<dbReference type="InterPro" id="IPR007936">
    <property type="entry name" value="VapE-like_dom"/>
</dbReference>
<dbReference type="Gene3D" id="3.30.70.1790">
    <property type="entry name" value="RepB DNA-primase, N-terminal domain"/>
    <property type="match status" value="1"/>
</dbReference>
<reference evidence="5 6" key="1">
    <citation type="submission" date="2017-11" db="EMBL/GenBank/DDBJ databases">
        <authorList>
            <person name="Han C.G."/>
        </authorList>
    </citation>
    <scope>NUCLEOTIDE SEQUENCE [LARGE SCALE GENOMIC DNA]</scope>
    <source>
        <strain evidence="5 6">ANC 5347</strain>
    </source>
</reference>
<dbReference type="PANTHER" id="PTHR34985:SF1">
    <property type="entry name" value="SLR0554 PROTEIN"/>
    <property type="match status" value="1"/>
</dbReference>
<feature type="domain" description="Virulence-associated protein E-like" evidence="2">
    <location>
        <begin position="463"/>
        <end position="685"/>
    </location>
</feature>
<feature type="region of interest" description="Disordered" evidence="1">
    <location>
        <begin position="742"/>
        <end position="771"/>
    </location>
</feature>
<reference evidence="5 6" key="2">
    <citation type="submission" date="2017-12" db="EMBL/GenBank/DDBJ databases">
        <title>Revising the taxonomy of the Acinetobacter lwoffii group: the description of Acinetobacter pseudolwoffii sp. nov. and emended description of Acinetobacter lwoffii.</title>
        <authorList>
            <person name="Nemec A."/>
        </authorList>
    </citation>
    <scope>NUCLEOTIDE SEQUENCE [LARGE SCALE GENOMIC DNA]</scope>
    <source>
        <strain evidence="5 6">ANC 5347</strain>
    </source>
</reference>
<evidence type="ECO:0000259" key="2">
    <source>
        <dbReference type="Pfam" id="PF05272"/>
    </source>
</evidence>
<gene>
    <name evidence="5" type="ORF">CU320_04015</name>
</gene>
<feature type="domain" description="RepB-like DNA primase" evidence="4">
    <location>
        <begin position="118"/>
        <end position="201"/>
    </location>
</feature>
<evidence type="ECO:0008006" key="7">
    <source>
        <dbReference type="Google" id="ProtNLM"/>
    </source>
</evidence>
<dbReference type="RefSeq" id="WP_100357290.1">
    <property type="nucleotide sequence ID" value="NZ_PGOZ01000002.1"/>
</dbReference>
<name>A0A2H9UPD3_9GAMM</name>
<dbReference type="InterPro" id="IPR014819">
    <property type="entry name" value="PriCT_2"/>
</dbReference>
<dbReference type="Proteomes" id="UP000242351">
    <property type="component" value="Unassembled WGS sequence"/>
</dbReference>
<dbReference type="Pfam" id="PF08707">
    <property type="entry name" value="PriCT_2"/>
    <property type="match status" value="1"/>
</dbReference>
<dbReference type="Pfam" id="PF16793">
    <property type="entry name" value="RepB_primase"/>
    <property type="match status" value="1"/>
</dbReference>
<dbReference type="InterPro" id="IPR039459">
    <property type="entry name" value="RepB-like_DNA_primase_dom"/>
</dbReference>
<organism evidence="5 6">
    <name type="scientific">Acinetobacter pseudolwoffii</name>
    <dbReference type="NCBI Taxonomy" id="2053287"/>
    <lineage>
        <taxon>Bacteria</taxon>
        <taxon>Pseudomonadati</taxon>
        <taxon>Pseudomonadota</taxon>
        <taxon>Gammaproteobacteria</taxon>
        <taxon>Moraxellales</taxon>
        <taxon>Moraxellaceae</taxon>
        <taxon>Acinetobacter</taxon>
    </lineage>
</organism>
<comment type="caution">
    <text evidence="5">The sequence shown here is derived from an EMBL/GenBank/DDBJ whole genome shotgun (WGS) entry which is preliminary data.</text>
</comment>
<evidence type="ECO:0000256" key="1">
    <source>
        <dbReference type="SAM" id="MobiDB-lite"/>
    </source>
</evidence>
<dbReference type="AlphaFoldDB" id="A0A2H9UPD3"/>